<protein>
    <recommendedName>
        <fullName evidence="4">Retrotransposon gag domain-containing protein</fullName>
    </recommendedName>
</protein>
<evidence type="ECO:0000313" key="3">
    <source>
        <dbReference type="Proteomes" id="UP000235392"/>
    </source>
</evidence>
<organism evidence="2 3">
    <name type="scientific">Puccinia coronata f. sp. avenae</name>
    <dbReference type="NCBI Taxonomy" id="200324"/>
    <lineage>
        <taxon>Eukaryota</taxon>
        <taxon>Fungi</taxon>
        <taxon>Dikarya</taxon>
        <taxon>Basidiomycota</taxon>
        <taxon>Pucciniomycotina</taxon>
        <taxon>Pucciniomycetes</taxon>
        <taxon>Pucciniales</taxon>
        <taxon>Pucciniaceae</taxon>
        <taxon>Puccinia</taxon>
    </lineage>
</organism>
<accession>A0A2N5TEF6</accession>
<evidence type="ECO:0000313" key="2">
    <source>
        <dbReference type="EMBL" id="PLW23870.1"/>
    </source>
</evidence>
<reference evidence="2 3" key="1">
    <citation type="submission" date="2017-11" db="EMBL/GenBank/DDBJ databases">
        <title>De novo assembly and phasing of dikaryotic genomes from two isolates of Puccinia coronata f. sp. avenae, the causal agent of oat crown rust.</title>
        <authorList>
            <person name="Miller M.E."/>
            <person name="Zhang Y."/>
            <person name="Omidvar V."/>
            <person name="Sperschneider J."/>
            <person name="Schwessinger B."/>
            <person name="Raley C."/>
            <person name="Palmer J.M."/>
            <person name="Garnica D."/>
            <person name="Upadhyaya N."/>
            <person name="Rathjen J."/>
            <person name="Taylor J.M."/>
            <person name="Park R.F."/>
            <person name="Dodds P.N."/>
            <person name="Hirsch C.D."/>
            <person name="Kianian S.F."/>
            <person name="Figueroa M."/>
        </authorList>
    </citation>
    <scope>NUCLEOTIDE SEQUENCE [LARGE SCALE GENOMIC DNA]</scope>
    <source>
        <strain evidence="2">12SD80</strain>
    </source>
</reference>
<evidence type="ECO:0000256" key="1">
    <source>
        <dbReference type="SAM" id="MobiDB-lite"/>
    </source>
</evidence>
<feature type="compositionally biased region" description="Polar residues" evidence="1">
    <location>
        <begin position="114"/>
        <end position="127"/>
    </location>
</feature>
<gene>
    <name evidence="2" type="ORF">PCASD_14695</name>
</gene>
<dbReference type="Proteomes" id="UP000235392">
    <property type="component" value="Unassembled WGS sequence"/>
</dbReference>
<comment type="caution">
    <text evidence="2">The sequence shown here is derived from an EMBL/GenBank/DDBJ whole genome shotgun (WGS) entry which is preliminary data.</text>
</comment>
<feature type="compositionally biased region" description="Pro residues" evidence="1">
    <location>
        <begin position="82"/>
        <end position="91"/>
    </location>
</feature>
<proteinExistence type="predicted"/>
<feature type="region of interest" description="Disordered" evidence="1">
    <location>
        <begin position="434"/>
        <end position="467"/>
    </location>
</feature>
<sequence>MTTRRQAGDDIHTIVPDPEAILRAGHLARRRQRQLDNLERHRQEALAARQARIAARTAVEQAAIANTPPRPPYPTQAYSPAPSIPAGPPSPTRSVEVLRDPRSHTPSPAPSGAARSNSTPPEMSTTIPEIKIQRPGAADGDTPPAQVEREASAARIARLKETLIALSLKTKAPPAPLRPKTDRIDLQRFKTSDGPLFNGPFQAIKPFLKWIHGLQIFFATKDVRHNADKIRIAGSLIRETNTLACYARLINNLVLGSWDGFKKAMFNFALPPLWRTTLRQKIHELRLTDSETFIVYSNQARTLQSMVNFDSVTVSDFDLAEWVSFGVMPELRALITNHQLLRATPFTYSAFKQQVVEFYDGLPKRLTPRSRPTGSLVSATTTPAPKEQKIWRIHSFLDSQGQSHFCKKTCGKAPGTCPGPCDCNYVKIPNSFQTPSKPANYKVPKPWSSASGGPGRATNPPAGRPNNRTTAVAAVEEENLFPELNTASIAAIAAIDKELRLTAEESGQPGSLMDTPTPPNDHPLGPRQQLHPPFILKDYTLIDLANPRSHLTFDRVPFRIGPIGGGYDLILGTPFLSKFQLIVSIPSRHVQCAKSGIKLLDYRSCHPPQTSTNAIHELSLLSEDRDPNWVTVEKKALTDYCDLFQADIPAVLEEAEAERLFWDGSFPEKLQNKLSRVRHKIILTDPDAVINKRQYPYPQKHLKAWGQLIDQHKAAGRIR</sequence>
<evidence type="ECO:0008006" key="4">
    <source>
        <dbReference type="Google" id="ProtNLM"/>
    </source>
</evidence>
<feature type="region of interest" description="Disordered" evidence="1">
    <location>
        <begin position="63"/>
        <end position="147"/>
    </location>
</feature>
<name>A0A2N5TEF6_9BASI</name>
<dbReference type="EMBL" id="PGCI01000622">
    <property type="protein sequence ID" value="PLW23870.1"/>
    <property type="molecule type" value="Genomic_DNA"/>
</dbReference>
<dbReference type="AlphaFoldDB" id="A0A2N5TEF6"/>